<evidence type="ECO:0000313" key="3">
    <source>
        <dbReference type="Proteomes" id="UP001291623"/>
    </source>
</evidence>
<feature type="chain" id="PRO_5042097219" evidence="1">
    <location>
        <begin position="25"/>
        <end position="113"/>
    </location>
</feature>
<feature type="signal peptide" evidence="1">
    <location>
        <begin position="1"/>
        <end position="24"/>
    </location>
</feature>
<evidence type="ECO:0000313" key="2">
    <source>
        <dbReference type="EMBL" id="KAK4376545.1"/>
    </source>
</evidence>
<gene>
    <name evidence="2" type="ORF">RND71_002841</name>
</gene>
<name>A0AAE1SUX4_9SOLA</name>
<accession>A0AAE1SUX4</accession>
<evidence type="ECO:0000256" key="1">
    <source>
        <dbReference type="SAM" id="SignalP"/>
    </source>
</evidence>
<dbReference type="Proteomes" id="UP001291623">
    <property type="component" value="Unassembled WGS sequence"/>
</dbReference>
<dbReference type="AlphaFoldDB" id="A0AAE1SUX4"/>
<sequence>MNKASISAFLVVAFLIVSCDVVESRRSCKTTPDCRNMEGENRFPTCVCVDGTCVCFPLNTYSIDHEDNGSGGKGSCKSRADCHMKCESGLPTCVGGVCVCLAPKTYSIDHKDT</sequence>
<organism evidence="2 3">
    <name type="scientific">Anisodus tanguticus</name>
    <dbReference type="NCBI Taxonomy" id="243964"/>
    <lineage>
        <taxon>Eukaryota</taxon>
        <taxon>Viridiplantae</taxon>
        <taxon>Streptophyta</taxon>
        <taxon>Embryophyta</taxon>
        <taxon>Tracheophyta</taxon>
        <taxon>Spermatophyta</taxon>
        <taxon>Magnoliopsida</taxon>
        <taxon>eudicotyledons</taxon>
        <taxon>Gunneridae</taxon>
        <taxon>Pentapetalae</taxon>
        <taxon>asterids</taxon>
        <taxon>lamiids</taxon>
        <taxon>Solanales</taxon>
        <taxon>Solanaceae</taxon>
        <taxon>Solanoideae</taxon>
        <taxon>Hyoscyameae</taxon>
        <taxon>Anisodus</taxon>
    </lineage>
</organism>
<dbReference type="PROSITE" id="PS51257">
    <property type="entry name" value="PROKAR_LIPOPROTEIN"/>
    <property type="match status" value="1"/>
</dbReference>
<keyword evidence="1" id="KW-0732">Signal</keyword>
<protein>
    <submittedName>
        <fullName evidence="2">Uncharacterized protein</fullName>
    </submittedName>
</protein>
<dbReference type="EMBL" id="JAVYJV010000002">
    <property type="protein sequence ID" value="KAK4376545.1"/>
    <property type="molecule type" value="Genomic_DNA"/>
</dbReference>
<keyword evidence="3" id="KW-1185">Reference proteome</keyword>
<comment type="caution">
    <text evidence="2">The sequence shown here is derived from an EMBL/GenBank/DDBJ whole genome shotgun (WGS) entry which is preliminary data.</text>
</comment>
<proteinExistence type="predicted"/>
<reference evidence="2" key="1">
    <citation type="submission" date="2023-12" db="EMBL/GenBank/DDBJ databases">
        <title>Genome assembly of Anisodus tanguticus.</title>
        <authorList>
            <person name="Wang Y.-J."/>
        </authorList>
    </citation>
    <scope>NUCLEOTIDE SEQUENCE</scope>
    <source>
        <strain evidence="2">KB-2021</strain>
        <tissue evidence="2">Leaf</tissue>
    </source>
</reference>